<protein>
    <submittedName>
        <fullName evidence="2">Uncharacterized protein</fullName>
    </submittedName>
</protein>
<feature type="region of interest" description="Disordered" evidence="1">
    <location>
        <begin position="1"/>
        <end position="33"/>
    </location>
</feature>
<evidence type="ECO:0000256" key="1">
    <source>
        <dbReference type="SAM" id="MobiDB-lite"/>
    </source>
</evidence>
<dbReference type="Proteomes" id="UP000289269">
    <property type="component" value="Unassembled WGS sequence"/>
</dbReference>
<dbReference type="AlphaFoldDB" id="A0A4V1J7K8"/>
<name>A0A4V1J7K8_9BACT</name>
<accession>A0A4V1J7K8</accession>
<evidence type="ECO:0000313" key="3">
    <source>
        <dbReference type="Proteomes" id="UP000289269"/>
    </source>
</evidence>
<keyword evidence="3" id="KW-1185">Reference proteome</keyword>
<comment type="caution">
    <text evidence="2">The sequence shown here is derived from an EMBL/GenBank/DDBJ whole genome shotgun (WGS) entry which is preliminary data.</text>
</comment>
<gene>
    <name evidence="2" type="ORF">EOT04_02225</name>
</gene>
<dbReference type="EMBL" id="SCKW01000019">
    <property type="protein sequence ID" value="RWZ79123.1"/>
    <property type="molecule type" value="Genomic_DNA"/>
</dbReference>
<evidence type="ECO:0000313" key="2">
    <source>
        <dbReference type="EMBL" id="RWZ79123.1"/>
    </source>
</evidence>
<reference evidence="2" key="1">
    <citation type="submission" date="2019-01" db="EMBL/GenBank/DDBJ databases">
        <title>Genomic signatures and co-occurrence patterns of the ultra-small Saccharimodia (Patescibacteria phylum) suggest a symbiotic lifestyle.</title>
        <authorList>
            <person name="Lemos L."/>
            <person name="Medeiros J."/>
            <person name="Andreote F."/>
            <person name="Fernandes G."/>
            <person name="Varani A."/>
            <person name="Oliveira G."/>
            <person name="Pylro V."/>
        </authorList>
    </citation>
    <scope>NUCLEOTIDE SEQUENCE [LARGE SCALE GENOMIC DNA]</scope>
    <source>
        <strain evidence="2">AMD01</strain>
    </source>
</reference>
<proteinExistence type="predicted"/>
<feature type="compositionally biased region" description="Basic and acidic residues" evidence="1">
    <location>
        <begin position="7"/>
        <end position="33"/>
    </location>
</feature>
<organism evidence="2 3">
    <name type="scientific">Candidatus Chaera renei</name>
    <dbReference type="NCBI Taxonomy" id="2506947"/>
    <lineage>
        <taxon>Bacteria</taxon>
        <taxon>Candidatus Saccharimonadota</taxon>
        <taxon>Candidatus Saccharimonadia</taxon>
        <taxon>Candidatus Saccharimonadales</taxon>
        <taxon>Candidatus Saccharimonadaceae</taxon>
        <taxon>Candidatus Chaera</taxon>
    </lineage>
</organism>
<sequence length="149" mass="16808">MNQPSGDNHEQPEAKILPFRREHPSNDERLNASRLTDEEVVDVMTSFWSHPAGDTNAVITSVLYHCGVPGSAPPAGKGDEPWRQRVQDILGKTYRPDELKPDPRSTQPAEYAFFLLECLLQTPAVQTLSNQATVESRRQRIIKKMFPPD</sequence>